<comment type="caution">
    <text evidence="6">The sequence shown here is derived from an EMBL/GenBank/DDBJ whole genome shotgun (WGS) entry which is preliminary data.</text>
</comment>
<gene>
    <name evidence="6" type="ORF">KSB_60680</name>
</gene>
<evidence type="ECO:0000256" key="3">
    <source>
        <dbReference type="ARBA" id="ARBA00023163"/>
    </source>
</evidence>
<protein>
    <submittedName>
        <fullName evidence="6">AraC family transcriptional regulator</fullName>
    </submittedName>
</protein>
<evidence type="ECO:0000313" key="7">
    <source>
        <dbReference type="Proteomes" id="UP000654345"/>
    </source>
</evidence>
<dbReference type="InterPro" id="IPR052158">
    <property type="entry name" value="INH-QAR"/>
</dbReference>
<evidence type="ECO:0000256" key="2">
    <source>
        <dbReference type="ARBA" id="ARBA00023125"/>
    </source>
</evidence>
<dbReference type="PANTHER" id="PTHR43130:SF3">
    <property type="entry name" value="HTH-TYPE TRANSCRIPTIONAL REGULATOR RV1931C"/>
    <property type="match status" value="1"/>
</dbReference>
<dbReference type="Proteomes" id="UP000654345">
    <property type="component" value="Unassembled WGS sequence"/>
</dbReference>
<evidence type="ECO:0000256" key="4">
    <source>
        <dbReference type="SAM" id="MobiDB-lite"/>
    </source>
</evidence>
<feature type="compositionally biased region" description="Basic and acidic residues" evidence="4">
    <location>
        <begin position="318"/>
        <end position="336"/>
    </location>
</feature>
<proteinExistence type="predicted"/>
<evidence type="ECO:0000256" key="1">
    <source>
        <dbReference type="ARBA" id="ARBA00023015"/>
    </source>
</evidence>
<dbReference type="Pfam" id="PF12833">
    <property type="entry name" value="HTH_18"/>
    <property type="match status" value="1"/>
</dbReference>
<dbReference type="EMBL" id="BNJG01000002">
    <property type="protein sequence ID" value="GHO57593.1"/>
    <property type="molecule type" value="Genomic_DNA"/>
</dbReference>
<dbReference type="Gene3D" id="1.10.10.60">
    <property type="entry name" value="Homeodomain-like"/>
    <property type="match status" value="1"/>
</dbReference>
<evidence type="ECO:0000313" key="6">
    <source>
        <dbReference type="EMBL" id="GHO57593.1"/>
    </source>
</evidence>
<dbReference type="InterPro" id="IPR009057">
    <property type="entry name" value="Homeodomain-like_sf"/>
</dbReference>
<dbReference type="InterPro" id="IPR018060">
    <property type="entry name" value="HTH_AraC"/>
</dbReference>
<keyword evidence="3" id="KW-0804">Transcription</keyword>
<dbReference type="Gene3D" id="3.40.50.880">
    <property type="match status" value="1"/>
</dbReference>
<dbReference type="SMART" id="SM00342">
    <property type="entry name" value="HTH_ARAC"/>
    <property type="match status" value="1"/>
</dbReference>
<dbReference type="CDD" id="cd03137">
    <property type="entry name" value="GATase1_AraC_1"/>
    <property type="match status" value="1"/>
</dbReference>
<sequence>MYTIAIIAYDAVNLFQLGVATEIFGVERAELKVPWYRLLICATEPGPVRTSTSLLLNAPYHLEHLAEADTIIVPSSPRFRTTAAPDDLLEALRTAYQRGTRVISFCTGAFLLAAAGLLDGRRATTHWAWAAELAARYPKVQVNPRVLYVDDSQVLTAAGTAAAIDLSLYIVRQDYGAEIAAAVARRMVVPLHREGGQAQYIETPFPDLDENDPFGATLAWIAAHLDREFTIEQLAAQAAMSQRTFARRFSATLGMTPYQWILQQRIVLAQRLLETTNKPVEQIATCCGFHSAATLRLHFQRFLRISPQAYRHTFQQKQGERRIECDPGDKRHEKRI</sequence>
<dbReference type="InterPro" id="IPR002818">
    <property type="entry name" value="DJ-1/PfpI"/>
</dbReference>
<dbReference type="InterPro" id="IPR029062">
    <property type="entry name" value="Class_I_gatase-like"/>
</dbReference>
<keyword evidence="1" id="KW-0805">Transcription regulation</keyword>
<dbReference type="Pfam" id="PF01965">
    <property type="entry name" value="DJ-1_PfpI"/>
    <property type="match status" value="1"/>
</dbReference>
<name>A0ABQ3UY39_9CHLR</name>
<keyword evidence="7" id="KW-1185">Reference proteome</keyword>
<accession>A0ABQ3UY39</accession>
<feature type="region of interest" description="Disordered" evidence="4">
    <location>
        <begin position="316"/>
        <end position="336"/>
    </location>
</feature>
<organism evidence="6 7">
    <name type="scientific">Ktedonobacter robiniae</name>
    <dbReference type="NCBI Taxonomy" id="2778365"/>
    <lineage>
        <taxon>Bacteria</taxon>
        <taxon>Bacillati</taxon>
        <taxon>Chloroflexota</taxon>
        <taxon>Ktedonobacteria</taxon>
        <taxon>Ktedonobacterales</taxon>
        <taxon>Ktedonobacteraceae</taxon>
        <taxon>Ktedonobacter</taxon>
    </lineage>
</organism>
<evidence type="ECO:0000259" key="5">
    <source>
        <dbReference type="PROSITE" id="PS01124"/>
    </source>
</evidence>
<dbReference type="PANTHER" id="PTHR43130">
    <property type="entry name" value="ARAC-FAMILY TRANSCRIPTIONAL REGULATOR"/>
    <property type="match status" value="1"/>
</dbReference>
<dbReference type="InterPro" id="IPR018062">
    <property type="entry name" value="HTH_AraC-typ_CS"/>
</dbReference>
<reference evidence="6 7" key="1">
    <citation type="journal article" date="2021" name="Int. J. Syst. Evol. Microbiol.">
        <title>Reticulibacter mediterranei gen. nov., sp. nov., within the new family Reticulibacteraceae fam. nov., and Ktedonospora formicarum gen. nov., sp. nov., Ktedonobacter robiniae sp. nov., Dictyobacter formicarum sp. nov. and Dictyobacter arantiisoli sp. nov., belonging to the class Ktedonobacteria.</title>
        <authorList>
            <person name="Yabe S."/>
            <person name="Zheng Y."/>
            <person name="Wang C.M."/>
            <person name="Sakai Y."/>
            <person name="Abe K."/>
            <person name="Yokota A."/>
            <person name="Donadio S."/>
            <person name="Cavaletti L."/>
            <person name="Monciardini P."/>
        </authorList>
    </citation>
    <scope>NUCLEOTIDE SEQUENCE [LARGE SCALE GENOMIC DNA]</scope>
    <source>
        <strain evidence="6 7">SOSP1-30</strain>
    </source>
</reference>
<dbReference type="PROSITE" id="PS01124">
    <property type="entry name" value="HTH_ARAC_FAMILY_2"/>
    <property type="match status" value="1"/>
</dbReference>
<dbReference type="PROSITE" id="PS00041">
    <property type="entry name" value="HTH_ARAC_FAMILY_1"/>
    <property type="match status" value="1"/>
</dbReference>
<dbReference type="SUPFAM" id="SSF46689">
    <property type="entry name" value="Homeodomain-like"/>
    <property type="match status" value="2"/>
</dbReference>
<keyword evidence="2" id="KW-0238">DNA-binding</keyword>
<dbReference type="RefSeq" id="WP_201373963.1">
    <property type="nucleotide sequence ID" value="NZ_BNJG01000002.1"/>
</dbReference>
<feature type="domain" description="HTH araC/xylS-type" evidence="5">
    <location>
        <begin position="215"/>
        <end position="313"/>
    </location>
</feature>
<dbReference type="SUPFAM" id="SSF52317">
    <property type="entry name" value="Class I glutamine amidotransferase-like"/>
    <property type="match status" value="1"/>
</dbReference>